<feature type="transmembrane region" description="Helical" evidence="2">
    <location>
        <begin position="68"/>
        <end position="101"/>
    </location>
</feature>
<reference evidence="3 4" key="1">
    <citation type="journal article" date="2024" name="Commun. Biol.">
        <title>Comparative genomic analysis of thermophilic fungi reveals convergent evolutionary adaptations and gene losses.</title>
        <authorList>
            <person name="Steindorff A.S."/>
            <person name="Aguilar-Pontes M.V."/>
            <person name="Robinson A.J."/>
            <person name="Andreopoulos B."/>
            <person name="LaButti K."/>
            <person name="Kuo A."/>
            <person name="Mondo S."/>
            <person name="Riley R."/>
            <person name="Otillar R."/>
            <person name="Haridas S."/>
            <person name="Lipzen A."/>
            <person name="Grimwood J."/>
            <person name="Schmutz J."/>
            <person name="Clum A."/>
            <person name="Reid I.D."/>
            <person name="Moisan M.C."/>
            <person name="Butler G."/>
            <person name="Nguyen T.T.M."/>
            <person name="Dewar K."/>
            <person name="Conant G."/>
            <person name="Drula E."/>
            <person name="Henrissat B."/>
            <person name="Hansel C."/>
            <person name="Singer S."/>
            <person name="Hutchinson M.I."/>
            <person name="de Vries R.P."/>
            <person name="Natvig D.O."/>
            <person name="Powell A.J."/>
            <person name="Tsang A."/>
            <person name="Grigoriev I.V."/>
        </authorList>
    </citation>
    <scope>NUCLEOTIDE SEQUENCE [LARGE SCALE GENOMIC DNA]</scope>
    <source>
        <strain evidence="3 4">ATCC 22073</strain>
    </source>
</reference>
<comment type="caution">
    <text evidence="3">The sequence shown here is derived from an EMBL/GenBank/DDBJ whole genome shotgun (WGS) entry which is preliminary data.</text>
</comment>
<name>A0ABR4DNK5_9PEZI</name>
<feature type="compositionally biased region" description="Gly residues" evidence="1">
    <location>
        <begin position="253"/>
        <end position="263"/>
    </location>
</feature>
<dbReference type="Pfam" id="PF13430">
    <property type="entry name" value="DUF4112"/>
    <property type="match status" value="1"/>
</dbReference>
<dbReference type="PANTHER" id="PTHR35519">
    <property type="entry name" value="MEMBRANE PROTEINS"/>
    <property type="match status" value="1"/>
</dbReference>
<sequence length="263" mass="29142">MSDGQARKLLRKHAWRFLKEKGISTNSASILYTRNGRKQEREVYPGLSPEDAAVLVKVRKMAYRYDQMFSFCGIRFGITTLIGLVPVLGDFFEVLLCWRLIRVARKVAGGLPSWMACLMVLNLLLDLLIGFVPVAGDFADLLYRANLRNAWMFEAYMRAKSEAIQNGGFVTNPDDPENRDKWVSIRGMAGEGARMLVGPGPDHQAPRQTPAPPPSVYNQAAPPNRYPGSGPQPGLQSQRMQTGGPAGLQQQRNGGGKGQKPRR</sequence>
<keyword evidence="2" id="KW-1133">Transmembrane helix</keyword>
<evidence type="ECO:0008006" key="5">
    <source>
        <dbReference type="Google" id="ProtNLM"/>
    </source>
</evidence>
<dbReference type="EMBL" id="JAZGUE010000001">
    <property type="protein sequence ID" value="KAL2271898.1"/>
    <property type="molecule type" value="Genomic_DNA"/>
</dbReference>
<feature type="region of interest" description="Disordered" evidence="1">
    <location>
        <begin position="193"/>
        <end position="263"/>
    </location>
</feature>
<organism evidence="3 4">
    <name type="scientific">Remersonia thermophila</name>
    <dbReference type="NCBI Taxonomy" id="72144"/>
    <lineage>
        <taxon>Eukaryota</taxon>
        <taxon>Fungi</taxon>
        <taxon>Dikarya</taxon>
        <taxon>Ascomycota</taxon>
        <taxon>Pezizomycotina</taxon>
        <taxon>Sordariomycetes</taxon>
        <taxon>Sordariomycetidae</taxon>
        <taxon>Sordariales</taxon>
        <taxon>Sordariales incertae sedis</taxon>
        <taxon>Remersonia</taxon>
    </lineage>
</organism>
<gene>
    <name evidence="3" type="ORF">VTJ83DRAFT_1269</name>
</gene>
<evidence type="ECO:0000256" key="1">
    <source>
        <dbReference type="SAM" id="MobiDB-lite"/>
    </source>
</evidence>
<keyword evidence="2" id="KW-0472">Membrane</keyword>
<keyword evidence="2" id="KW-0812">Transmembrane</keyword>
<dbReference type="InterPro" id="IPR025187">
    <property type="entry name" value="DUF4112"/>
</dbReference>
<dbReference type="RefSeq" id="XP_070870622.1">
    <property type="nucleotide sequence ID" value="XM_071007409.1"/>
</dbReference>
<dbReference type="GeneID" id="98122053"/>
<accession>A0ABR4DNK5</accession>
<dbReference type="Proteomes" id="UP001600064">
    <property type="component" value="Unassembled WGS sequence"/>
</dbReference>
<feature type="transmembrane region" description="Helical" evidence="2">
    <location>
        <begin position="113"/>
        <end position="134"/>
    </location>
</feature>
<evidence type="ECO:0000313" key="3">
    <source>
        <dbReference type="EMBL" id="KAL2271898.1"/>
    </source>
</evidence>
<protein>
    <recommendedName>
        <fullName evidence="5">PH domain-containing protein</fullName>
    </recommendedName>
</protein>
<evidence type="ECO:0000256" key="2">
    <source>
        <dbReference type="SAM" id="Phobius"/>
    </source>
</evidence>
<keyword evidence="4" id="KW-1185">Reference proteome</keyword>
<dbReference type="PANTHER" id="PTHR35519:SF2">
    <property type="entry name" value="PH DOMAIN PROTEIN"/>
    <property type="match status" value="1"/>
</dbReference>
<proteinExistence type="predicted"/>
<evidence type="ECO:0000313" key="4">
    <source>
        <dbReference type="Proteomes" id="UP001600064"/>
    </source>
</evidence>